<dbReference type="InterPro" id="IPR006311">
    <property type="entry name" value="TAT_signal"/>
</dbReference>
<dbReference type="PANTHER" id="PTHR31302">
    <property type="entry name" value="TRANSMEMBRANE PROTEIN WITH METALLOPHOSPHOESTERASE DOMAIN-RELATED"/>
    <property type="match status" value="1"/>
</dbReference>
<reference evidence="4 5" key="1">
    <citation type="submission" date="2024-09" db="EMBL/GenBank/DDBJ databases">
        <authorList>
            <person name="Sun Q."/>
            <person name="Mori K."/>
        </authorList>
    </citation>
    <scope>NUCLEOTIDE SEQUENCE [LARGE SCALE GENOMIC DNA]</scope>
    <source>
        <strain evidence="4 5">JCM 13503</strain>
    </source>
</reference>
<dbReference type="InterPro" id="IPR051158">
    <property type="entry name" value="Metallophosphoesterase_sf"/>
</dbReference>
<dbReference type="InterPro" id="IPR004843">
    <property type="entry name" value="Calcineurin-like_PHP"/>
</dbReference>
<name>A0ABV6B137_9DEIO</name>
<proteinExistence type="predicted"/>
<dbReference type="Gene3D" id="3.60.21.10">
    <property type="match status" value="1"/>
</dbReference>
<keyword evidence="1" id="KW-0479">Metal-binding</keyword>
<protein>
    <submittedName>
        <fullName evidence="4">Metallophosphoesterase</fullName>
    </submittedName>
</protein>
<dbReference type="SUPFAM" id="SSF56300">
    <property type="entry name" value="Metallo-dependent phosphatases"/>
    <property type="match status" value="1"/>
</dbReference>
<gene>
    <name evidence="4" type="ORF">ACFFLM_16045</name>
</gene>
<evidence type="ECO:0000313" key="5">
    <source>
        <dbReference type="Proteomes" id="UP001589733"/>
    </source>
</evidence>
<evidence type="ECO:0000256" key="1">
    <source>
        <dbReference type="ARBA" id="ARBA00022723"/>
    </source>
</evidence>
<dbReference type="EMBL" id="JBHLYR010000051">
    <property type="protein sequence ID" value="MFB9993479.1"/>
    <property type="molecule type" value="Genomic_DNA"/>
</dbReference>
<dbReference type="InterPro" id="IPR029052">
    <property type="entry name" value="Metallo-depent_PP-like"/>
</dbReference>
<keyword evidence="5" id="KW-1185">Reference proteome</keyword>
<evidence type="ECO:0000259" key="3">
    <source>
        <dbReference type="Pfam" id="PF00149"/>
    </source>
</evidence>
<dbReference type="PANTHER" id="PTHR31302:SF31">
    <property type="entry name" value="PHOSPHODIESTERASE YAEI"/>
    <property type="match status" value="1"/>
</dbReference>
<evidence type="ECO:0000313" key="4">
    <source>
        <dbReference type="EMBL" id="MFB9993479.1"/>
    </source>
</evidence>
<accession>A0ABV6B137</accession>
<dbReference type="RefSeq" id="WP_380012398.1">
    <property type="nucleotide sequence ID" value="NZ_JBHLYR010000051.1"/>
</dbReference>
<keyword evidence="2" id="KW-0378">Hydrolase</keyword>
<comment type="caution">
    <text evidence="4">The sequence shown here is derived from an EMBL/GenBank/DDBJ whole genome shotgun (WGS) entry which is preliminary data.</text>
</comment>
<dbReference type="CDD" id="cd07385">
    <property type="entry name" value="MPP_YkuE_C"/>
    <property type="match status" value="1"/>
</dbReference>
<sequence length="303" mass="32360">MSDSSNLSNTRRAAPSSTRRRFLRGLLGSGAALGLLGGAGVAQSYRHGVTRYTRTLPGLKSPLRVAFLTDLHYGLFIDAGNVQQWIDATNAERPDVVLLGGDQLDYRTDGPPTPLLAQLERLQTPLGVYGVWGNHDYGSFGYYSNRHYGPERPDWQDRREALRVAFAAAGVTLLRNEGRALRADLHLGGVDDLWHGQPDAAAALAGAQARATLLVSHNPDLLPDLPAPVGLVLCGHTHGGQVRLPLLGAPVVPSQYGQKYAMGWVTGAHGTPAYVSRGLGVSGLPIRNLCTPEITVLTLNPAS</sequence>
<dbReference type="Proteomes" id="UP001589733">
    <property type="component" value="Unassembled WGS sequence"/>
</dbReference>
<organism evidence="4 5">
    <name type="scientific">Deinococcus oregonensis</name>
    <dbReference type="NCBI Taxonomy" id="1805970"/>
    <lineage>
        <taxon>Bacteria</taxon>
        <taxon>Thermotogati</taxon>
        <taxon>Deinococcota</taxon>
        <taxon>Deinococci</taxon>
        <taxon>Deinococcales</taxon>
        <taxon>Deinococcaceae</taxon>
        <taxon>Deinococcus</taxon>
    </lineage>
</organism>
<evidence type="ECO:0000256" key="2">
    <source>
        <dbReference type="ARBA" id="ARBA00022801"/>
    </source>
</evidence>
<dbReference type="PROSITE" id="PS51318">
    <property type="entry name" value="TAT"/>
    <property type="match status" value="1"/>
</dbReference>
<dbReference type="Pfam" id="PF00149">
    <property type="entry name" value="Metallophos"/>
    <property type="match status" value="1"/>
</dbReference>
<feature type="domain" description="Calcineurin-like phosphoesterase" evidence="3">
    <location>
        <begin position="63"/>
        <end position="239"/>
    </location>
</feature>